<keyword evidence="1" id="KW-1133">Transmembrane helix</keyword>
<keyword evidence="3" id="KW-1185">Reference proteome</keyword>
<feature type="transmembrane region" description="Helical" evidence="1">
    <location>
        <begin position="20"/>
        <end position="42"/>
    </location>
</feature>
<evidence type="ECO:0000313" key="2">
    <source>
        <dbReference type="EMBL" id="SHI79847.1"/>
    </source>
</evidence>
<accession>A0A1M6E2V9</accession>
<feature type="transmembrane region" description="Helical" evidence="1">
    <location>
        <begin position="48"/>
        <end position="69"/>
    </location>
</feature>
<dbReference type="Proteomes" id="UP000184442">
    <property type="component" value="Unassembled WGS sequence"/>
</dbReference>
<feature type="transmembrane region" description="Helical" evidence="1">
    <location>
        <begin position="90"/>
        <end position="111"/>
    </location>
</feature>
<keyword evidence="1" id="KW-0812">Transmembrane</keyword>
<dbReference type="EMBL" id="FQZS01000008">
    <property type="protein sequence ID" value="SHI79847.1"/>
    <property type="molecule type" value="Genomic_DNA"/>
</dbReference>
<evidence type="ECO:0000313" key="3">
    <source>
        <dbReference type="Proteomes" id="UP000184442"/>
    </source>
</evidence>
<dbReference type="AlphaFoldDB" id="A0A1M6E2V9"/>
<reference evidence="2 3" key="1">
    <citation type="submission" date="2016-11" db="EMBL/GenBank/DDBJ databases">
        <authorList>
            <person name="Jaros S."/>
            <person name="Januszkiewicz K."/>
            <person name="Wedrychowicz H."/>
        </authorList>
    </citation>
    <scope>NUCLEOTIDE SEQUENCE [LARGE SCALE GENOMIC DNA]</scope>
    <source>
        <strain evidence="2 3">DSM 19022</strain>
    </source>
</reference>
<protein>
    <recommendedName>
        <fullName evidence="4">ABC-2 family transporter protein</fullName>
    </recommendedName>
</protein>
<keyword evidence="1" id="KW-0472">Membrane</keyword>
<evidence type="ECO:0000256" key="1">
    <source>
        <dbReference type="SAM" id="Phobius"/>
    </source>
</evidence>
<evidence type="ECO:0008006" key="4">
    <source>
        <dbReference type="Google" id="ProtNLM"/>
    </source>
</evidence>
<dbReference type="RefSeq" id="WP_073025504.1">
    <property type="nucleotide sequence ID" value="NZ_FQZS01000008.1"/>
</dbReference>
<dbReference type="STRING" id="1122184.SAMN02745176_01386"/>
<feature type="transmembrane region" description="Helical" evidence="1">
    <location>
        <begin position="139"/>
        <end position="161"/>
    </location>
</feature>
<organism evidence="2 3">
    <name type="scientific">Lutispora thermophila DSM 19022</name>
    <dbReference type="NCBI Taxonomy" id="1122184"/>
    <lineage>
        <taxon>Bacteria</taxon>
        <taxon>Bacillati</taxon>
        <taxon>Bacillota</taxon>
        <taxon>Clostridia</taxon>
        <taxon>Lutisporales</taxon>
        <taxon>Lutisporaceae</taxon>
        <taxon>Lutispora</taxon>
    </lineage>
</organism>
<feature type="transmembrane region" description="Helical" evidence="1">
    <location>
        <begin position="205"/>
        <end position="228"/>
    </location>
</feature>
<name>A0A1M6E2V9_9FIRM</name>
<sequence>MNRIKSHLKMHYLNSKKSFVIFWSIMFAISALGILISIYFKSRGYESVIITNSIVAVVIFGAVSGMVCYNETLPYMLNMGITRKDFIFGFAIYNILLSLIMSVIYTLLSIWEWLMYKLLGFNYEHFGQFFSGVKGIFEMTWICFLVTLCATVLFTLIASIYYKKGMMFLFGIGALIMLLMFIPGVTQAVFGFLESLVLSCAGGKGYIMMTLYSLAFFLLCYLIIYPLARTSQIKR</sequence>
<dbReference type="OrthoDB" id="2453726at2"/>
<feature type="transmembrane region" description="Helical" evidence="1">
    <location>
        <begin position="168"/>
        <end position="193"/>
    </location>
</feature>
<gene>
    <name evidence="2" type="ORF">SAMN02745176_01386</name>
</gene>
<proteinExistence type="predicted"/>